<evidence type="ECO:0000313" key="1">
    <source>
        <dbReference type="EMBL" id="THU31126.1"/>
    </source>
</evidence>
<dbReference type="Proteomes" id="UP000306918">
    <property type="component" value="Unassembled WGS sequence"/>
</dbReference>
<sequence length="139" mass="16005">MKKLQTITICVSLIMMVACEREDSLQPNTNKALLLGKWQLEKTIDEFYQPVNVLKAHEETPGEPGDSVVFKNDNQVYSYQTVATGVDEEVYDYEWVTDSIIKVDGERYTIRKLTTTTLVLYKEETDNNGRDVEIGIFMR</sequence>
<dbReference type="AlphaFoldDB" id="A0A4V4GZ33"/>
<accession>A0A4V4GZ33</accession>
<evidence type="ECO:0008006" key="3">
    <source>
        <dbReference type="Google" id="ProtNLM"/>
    </source>
</evidence>
<gene>
    <name evidence="1" type="ORF">FAM09_29010</name>
</gene>
<protein>
    <recommendedName>
        <fullName evidence="3">Lipocalin-like domain-containing protein</fullName>
    </recommendedName>
</protein>
<organism evidence="1 2">
    <name type="scientific">Niastella caeni</name>
    <dbReference type="NCBI Taxonomy" id="2569763"/>
    <lineage>
        <taxon>Bacteria</taxon>
        <taxon>Pseudomonadati</taxon>
        <taxon>Bacteroidota</taxon>
        <taxon>Chitinophagia</taxon>
        <taxon>Chitinophagales</taxon>
        <taxon>Chitinophagaceae</taxon>
        <taxon>Niastella</taxon>
    </lineage>
</organism>
<dbReference type="EMBL" id="STFF01000014">
    <property type="protein sequence ID" value="THU31126.1"/>
    <property type="molecule type" value="Genomic_DNA"/>
</dbReference>
<proteinExistence type="predicted"/>
<keyword evidence="2" id="KW-1185">Reference proteome</keyword>
<name>A0A4V4GZ33_9BACT</name>
<dbReference type="RefSeq" id="WP_136580672.1">
    <property type="nucleotide sequence ID" value="NZ_STFF01000014.1"/>
</dbReference>
<comment type="caution">
    <text evidence="1">The sequence shown here is derived from an EMBL/GenBank/DDBJ whole genome shotgun (WGS) entry which is preliminary data.</text>
</comment>
<evidence type="ECO:0000313" key="2">
    <source>
        <dbReference type="Proteomes" id="UP000306918"/>
    </source>
</evidence>
<reference evidence="1 2" key="1">
    <citation type="submission" date="2019-04" db="EMBL/GenBank/DDBJ databases">
        <title>Niastella caeni sp. nov., isolated from activated sludge.</title>
        <authorList>
            <person name="Sheng M."/>
        </authorList>
    </citation>
    <scope>NUCLEOTIDE SEQUENCE [LARGE SCALE GENOMIC DNA]</scope>
    <source>
        <strain evidence="1 2">HX-2-15</strain>
    </source>
</reference>
<dbReference type="PROSITE" id="PS51257">
    <property type="entry name" value="PROKAR_LIPOPROTEIN"/>
    <property type="match status" value="1"/>
</dbReference>